<reference evidence="1 2" key="1">
    <citation type="submission" date="2016-10" db="EMBL/GenBank/DDBJ databases">
        <authorList>
            <person name="de Groot N.N."/>
        </authorList>
    </citation>
    <scope>NUCLEOTIDE SEQUENCE [LARGE SCALE GENOMIC DNA]</scope>
    <source>
        <strain evidence="1 2">DSM 22489</strain>
    </source>
</reference>
<evidence type="ECO:0000313" key="2">
    <source>
        <dbReference type="Proteomes" id="UP000236728"/>
    </source>
</evidence>
<name>A0A1H6BS79_9BACT</name>
<dbReference type="AlphaFoldDB" id="A0A1H6BS79"/>
<proteinExistence type="predicted"/>
<dbReference type="Proteomes" id="UP000236728">
    <property type="component" value="Unassembled WGS sequence"/>
</dbReference>
<sequence>MWARFWLRLMGQILLWAFVAALAAYPIDFAVWKIRVSHGTGMGTVETFQSVAAEEKGNKEEYFPQGEATTPCSFSLYPQGGNAPCWWLRGHADQVVRY</sequence>
<keyword evidence="2" id="KW-1185">Reference proteome</keyword>
<protein>
    <submittedName>
        <fullName evidence="1">Uncharacterized protein</fullName>
    </submittedName>
</protein>
<organism evidence="1 2">
    <name type="scientific">Bryocella elongata</name>
    <dbReference type="NCBI Taxonomy" id="863522"/>
    <lineage>
        <taxon>Bacteria</taxon>
        <taxon>Pseudomonadati</taxon>
        <taxon>Acidobacteriota</taxon>
        <taxon>Terriglobia</taxon>
        <taxon>Terriglobales</taxon>
        <taxon>Acidobacteriaceae</taxon>
        <taxon>Bryocella</taxon>
    </lineage>
</organism>
<dbReference type="RefSeq" id="WP_103934773.1">
    <property type="nucleotide sequence ID" value="NZ_FNVA01000007.1"/>
</dbReference>
<gene>
    <name evidence="1" type="ORF">SAMN05421819_3941</name>
</gene>
<accession>A0A1H6BS79</accession>
<dbReference type="OrthoDB" id="123068at2"/>
<evidence type="ECO:0000313" key="1">
    <source>
        <dbReference type="EMBL" id="SEG63056.1"/>
    </source>
</evidence>
<dbReference type="EMBL" id="FNVA01000007">
    <property type="protein sequence ID" value="SEG63056.1"/>
    <property type="molecule type" value="Genomic_DNA"/>
</dbReference>